<evidence type="ECO:0000313" key="2">
    <source>
        <dbReference type="EMBL" id="WUT44362.1"/>
    </source>
</evidence>
<reference evidence="2" key="1">
    <citation type="submission" date="2022-10" db="EMBL/GenBank/DDBJ databases">
        <title>The complete genomes of actinobacterial strains from the NBC collection.</title>
        <authorList>
            <person name="Joergensen T.S."/>
            <person name="Alvarez Arevalo M."/>
            <person name="Sterndorff E.B."/>
            <person name="Faurdal D."/>
            <person name="Vuksanovic O."/>
            <person name="Mourched A.-S."/>
            <person name="Charusanti P."/>
            <person name="Shaw S."/>
            <person name="Blin K."/>
            <person name="Weber T."/>
        </authorList>
    </citation>
    <scope>NUCLEOTIDE SEQUENCE</scope>
    <source>
        <strain evidence="2">NBC_00686</strain>
    </source>
</reference>
<dbReference type="EMBL" id="CP109011">
    <property type="protein sequence ID" value="WUT44362.1"/>
    <property type="molecule type" value="Genomic_DNA"/>
</dbReference>
<feature type="compositionally biased region" description="Low complexity" evidence="1">
    <location>
        <begin position="59"/>
        <end position="71"/>
    </location>
</feature>
<evidence type="ECO:0000256" key="1">
    <source>
        <dbReference type="SAM" id="MobiDB-lite"/>
    </source>
</evidence>
<proteinExistence type="predicted"/>
<evidence type="ECO:0008006" key="4">
    <source>
        <dbReference type="Google" id="ProtNLM"/>
    </source>
</evidence>
<evidence type="ECO:0000313" key="3">
    <source>
        <dbReference type="Proteomes" id="UP001432168"/>
    </source>
</evidence>
<sequence length="161" mass="17072">MYSRGRVLRFTAVMATVVLALTGFSSGHKSSGRHKSSHSHRDSDGGGGCSSSRQDHDSYTPSRSTSTRRASVLQDGTAVLVSCATKATPYATVEVSNPNSRRATFEVEFAFQDATGRALNSVVKQISVPARGTSNVQVKASGSLLAKVDHCRVEPEADRVG</sequence>
<dbReference type="RefSeq" id="WP_329265024.1">
    <property type="nucleotide sequence ID" value="NZ_CP109011.1"/>
</dbReference>
<protein>
    <recommendedName>
        <fullName evidence="4">Secreted protein</fullName>
    </recommendedName>
</protein>
<feature type="region of interest" description="Disordered" evidence="1">
    <location>
        <begin position="26"/>
        <end position="71"/>
    </location>
</feature>
<organism evidence="2 3">
    <name type="scientific">Streptomyces pseudovenezuelae</name>
    <dbReference type="NCBI Taxonomy" id="67350"/>
    <lineage>
        <taxon>Bacteria</taxon>
        <taxon>Bacillati</taxon>
        <taxon>Actinomycetota</taxon>
        <taxon>Actinomycetes</taxon>
        <taxon>Kitasatosporales</taxon>
        <taxon>Streptomycetaceae</taxon>
        <taxon>Streptomyces</taxon>
        <taxon>Streptomyces aurantiacus group</taxon>
    </lineage>
</organism>
<gene>
    <name evidence="2" type="ORF">OG929_19555</name>
</gene>
<name>A0ABZ1WY76_9ACTN</name>
<keyword evidence="3" id="KW-1185">Reference proteome</keyword>
<dbReference type="Proteomes" id="UP001432168">
    <property type="component" value="Chromosome"/>
</dbReference>
<accession>A0ABZ1WY76</accession>